<proteinExistence type="predicted"/>
<keyword evidence="2" id="KW-1185">Reference proteome</keyword>
<dbReference type="Proteomes" id="UP001367508">
    <property type="component" value="Unassembled WGS sequence"/>
</dbReference>
<name>A0AAN9Q223_CANGL</name>
<organism evidence="1 2">
    <name type="scientific">Canavalia gladiata</name>
    <name type="common">Sword bean</name>
    <name type="synonym">Dolichos gladiatus</name>
    <dbReference type="NCBI Taxonomy" id="3824"/>
    <lineage>
        <taxon>Eukaryota</taxon>
        <taxon>Viridiplantae</taxon>
        <taxon>Streptophyta</taxon>
        <taxon>Embryophyta</taxon>
        <taxon>Tracheophyta</taxon>
        <taxon>Spermatophyta</taxon>
        <taxon>Magnoliopsida</taxon>
        <taxon>eudicotyledons</taxon>
        <taxon>Gunneridae</taxon>
        <taxon>Pentapetalae</taxon>
        <taxon>rosids</taxon>
        <taxon>fabids</taxon>
        <taxon>Fabales</taxon>
        <taxon>Fabaceae</taxon>
        <taxon>Papilionoideae</taxon>
        <taxon>50 kb inversion clade</taxon>
        <taxon>NPAAA clade</taxon>
        <taxon>indigoferoid/millettioid clade</taxon>
        <taxon>Phaseoleae</taxon>
        <taxon>Canavalia</taxon>
    </lineage>
</organism>
<accession>A0AAN9Q223</accession>
<dbReference type="AlphaFoldDB" id="A0AAN9Q223"/>
<dbReference type="PANTHER" id="PTHR34130:SF8">
    <property type="entry name" value="TRANSMEMBRANE PROTEIN"/>
    <property type="match status" value="1"/>
</dbReference>
<dbReference type="EMBL" id="JAYMYQ010000008">
    <property type="protein sequence ID" value="KAK7316143.1"/>
    <property type="molecule type" value="Genomic_DNA"/>
</dbReference>
<evidence type="ECO:0000313" key="1">
    <source>
        <dbReference type="EMBL" id="KAK7316143.1"/>
    </source>
</evidence>
<dbReference type="PANTHER" id="PTHR34130">
    <property type="entry name" value="OS08G0243800 PROTEIN"/>
    <property type="match status" value="1"/>
</dbReference>
<evidence type="ECO:0000313" key="2">
    <source>
        <dbReference type="Proteomes" id="UP001367508"/>
    </source>
</evidence>
<sequence length="159" mass="18206">MGRSEFEFPAAVFSSAVPNDVVFCGKVITRRTEPGSEPEMRNESVEKRFLLRSESSSKSNRFVAWLRSPSGREIRCRRSESSRKRYNGILGTVKFPLQMELSDIKMRQERREPLPMPKFAAKDDGDNGESYWELVRPLRRRGMLMNALAKASFGCIPVV</sequence>
<reference evidence="1 2" key="1">
    <citation type="submission" date="2024-01" db="EMBL/GenBank/DDBJ databases">
        <title>The genomes of 5 underutilized Papilionoideae crops provide insights into root nodulation and disease resistanc.</title>
        <authorList>
            <person name="Jiang F."/>
        </authorList>
    </citation>
    <scope>NUCLEOTIDE SEQUENCE [LARGE SCALE GENOMIC DNA]</scope>
    <source>
        <strain evidence="1">LVBAO_FW01</strain>
        <tissue evidence="1">Leaves</tissue>
    </source>
</reference>
<comment type="caution">
    <text evidence="1">The sequence shown here is derived from an EMBL/GenBank/DDBJ whole genome shotgun (WGS) entry which is preliminary data.</text>
</comment>
<protein>
    <submittedName>
        <fullName evidence="1">Uncharacterized protein</fullName>
    </submittedName>
</protein>
<gene>
    <name evidence="1" type="ORF">VNO77_34915</name>
</gene>